<feature type="compositionally biased region" description="Low complexity" evidence="1">
    <location>
        <begin position="338"/>
        <end position="369"/>
    </location>
</feature>
<dbReference type="Proteomes" id="UP000187283">
    <property type="component" value="Unassembled WGS sequence"/>
</dbReference>
<feature type="region of interest" description="Disordered" evidence="1">
    <location>
        <begin position="558"/>
        <end position="592"/>
    </location>
</feature>
<keyword evidence="3" id="KW-1185">Reference proteome</keyword>
<proteinExistence type="predicted"/>
<sequence length="687" mass="75715">MEQIAEIQAPASQDQVKVLTELVQQLLRKNDRNQEPEDPYVTTRIPVTDLTAYPELTEALPSIEEDFFRSPLTEEERKIAIHSCPRTSSMNYNPPPLNDSASTAVKKADTALYGIQVALAQATRPIDYFVHRRIQDNPGLDTSEDPEVMFASTMRALLSDVAATVTQARLDNLHKGLELPGKPTQLVEPDTKPLMDQEALDALIAKKPTAKLKKADTALYGIQVALAQATRPIDYFVHRRIQDNPGLDTSEDPEVMFASTMRALLSDVAATVTQARLDNLHKGLELPGKPTQLVEPDTKPLMDQEALDALIAKKPTAKRQRVQPFRKRQQSSNKNLISSNTATAQSTNAATTAEANPSNRTADRQSSFRGRSRGRGRGSHQESHLRDTAQGSRLLQPAAHGPEKYWRPQTSLRPPQAQPTCEGAELQDGDPVFHLPHGPQKRLFDIPRPTGCIHAYPGIQAVSEVPTLSLEWPLFPVSGPTIRDITEPVGFHQDSSPSLTMGQVPRNANLSIFGRPTNHGRIQRGVCENHTQDILQAPGAWIQDQRREIVYVPIPIYHTSGDGNKHPGNDAEGSDNQDPGPSTRGQQNSECWSDDIDMSSELCWESSSNVNRSPAWPPNASTTSGAQELLPVDIEIMDFDSETDEPSHPEPIILEEPAEIMERSLVLARDPGIGDLHGLQRFSVGDC</sequence>
<evidence type="ECO:0000313" key="3">
    <source>
        <dbReference type="Proteomes" id="UP000187283"/>
    </source>
</evidence>
<evidence type="ECO:0000256" key="1">
    <source>
        <dbReference type="SAM" id="MobiDB-lite"/>
    </source>
</evidence>
<feature type="region of interest" description="Disordered" evidence="1">
    <location>
        <begin position="312"/>
        <end position="428"/>
    </location>
</feature>
<organism evidence="2 3">
    <name type="scientific">Smittium culicis</name>
    <dbReference type="NCBI Taxonomy" id="133412"/>
    <lineage>
        <taxon>Eukaryota</taxon>
        <taxon>Fungi</taxon>
        <taxon>Fungi incertae sedis</taxon>
        <taxon>Zoopagomycota</taxon>
        <taxon>Kickxellomycotina</taxon>
        <taxon>Harpellomycetes</taxon>
        <taxon>Harpellales</taxon>
        <taxon>Legeriomycetaceae</taxon>
        <taxon>Smittium</taxon>
    </lineage>
</organism>
<name>A0A1R1Y5H0_9FUNG</name>
<feature type="non-terminal residue" evidence="2">
    <location>
        <position position="687"/>
    </location>
</feature>
<dbReference type="AlphaFoldDB" id="A0A1R1Y5H0"/>
<reference evidence="2 3" key="1">
    <citation type="submission" date="2017-01" db="EMBL/GenBank/DDBJ databases">
        <authorList>
            <person name="Mah S.A."/>
            <person name="Swanson W.J."/>
            <person name="Moy G.W."/>
            <person name="Vacquier V.D."/>
        </authorList>
    </citation>
    <scope>NUCLEOTIDE SEQUENCE [LARGE SCALE GENOMIC DNA]</scope>
    <source>
        <strain evidence="2 3">GSMNP</strain>
    </source>
</reference>
<accession>A0A1R1Y5H0</accession>
<evidence type="ECO:0000313" key="2">
    <source>
        <dbReference type="EMBL" id="OMJ22231.1"/>
    </source>
</evidence>
<comment type="caution">
    <text evidence="2">The sequence shown here is derived from an EMBL/GenBank/DDBJ whole genome shotgun (WGS) entry which is preliminary data.</text>
</comment>
<protein>
    <submittedName>
        <fullName evidence="2">Uncharacterized protein</fullName>
    </submittedName>
</protein>
<dbReference type="PANTHER" id="PTHR33066">
    <property type="entry name" value="INTEGRASE_SAM-LIKE_N DOMAIN-CONTAINING PROTEIN"/>
    <property type="match status" value="1"/>
</dbReference>
<dbReference type="EMBL" id="LSSN01000812">
    <property type="protein sequence ID" value="OMJ22231.1"/>
    <property type="molecule type" value="Genomic_DNA"/>
</dbReference>
<gene>
    <name evidence="2" type="ORF">AYI70_g3009</name>
</gene>
<dbReference type="PANTHER" id="PTHR33066:SF2">
    <property type="entry name" value="FILAGGRIN-2-LIKE"/>
    <property type="match status" value="1"/>
</dbReference>
<feature type="compositionally biased region" description="Polar residues" evidence="1">
    <location>
        <begin position="574"/>
        <end position="591"/>
    </location>
</feature>
<feature type="compositionally biased region" description="Basic residues" evidence="1">
    <location>
        <begin position="315"/>
        <end position="329"/>
    </location>
</feature>